<feature type="domain" description="ImpA N-terminal" evidence="2">
    <location>
        <begin position="10"/>
        <end position="122"/>
    </location>
</feature>
<protein>
    <submittedName>
        <fullName evidence="3">Type VI secretion system protein TssA</fullName>
    </submittedName>
</protein>
<organism evidence="3 4">
    <name type="scientific">Alcaligenes endophyticus</name>
    <dbReference type="NCBI Taxonomy" id="1929088"/>
    <lineage>
        <taxon>Bacteria</taxon>
        <taxon>Pseudomonadati</taxon>
        <taxon>Pseudomonadota</taxon>
        <taxon>Betaproteobacteria</taxon>
        <taxon>Burkholderiales</taxon>
        <taxon>Alcaligenaceae</taxon>
        <taxon>Alcaligenes</taxon>
    </lineage>
</organism>
<dbReference type="PANTHER" id="PTHR37024">
    <property type="entry name" value="TYPE VI SECRETION SYSTEM DUF2094 AND IMPA-RELATED DOMAIN PROTEIN"/>
    <property type="match status" value="1"/>
</dbReference>
<evidence type="ECO:0000313" key="4">
    <source>
        <dbReference type="Proteomes" id="UP001168613"/>
    </source>
</evidence>
<dbReference type="InterPro" id="IPR017739">
    <property type="entry name" value="T6SS-assoc_VCA0119"/>
</dbReference>
<sequence length="547" mass="59649">MMTTVTTLFTPISDASPAGSEARSSDAYEVVASEMEKLTSLSATAPIDWALVEKQGSELLATQSKDFMLAAWVSAAWVERHGIDGLLAGIELHAHYIEHYWETGFPPLKRIRGRRNALTWWVERSTAWLSNQTLPPLEPQTWTALVEAAEKIDRTLSDKDPEGPVLSSFVRQLKSLDVIEQAAVPEAADEPAQAPAPQPEQAAQPNATPVAREPSTTSVAPPAPSQTASISIPTLPMTPQNLASIDDIIHALGPVNQALGQLGAALMAVDRFNPLAIEMNRFAARSTLIQSPPAQQGATALMPPPVAIMDAYQVVCGTGNADGIIEFCESRLPTFPFWLDLDYQSARGFAMQEARGAPMRQAIIKNVLAFLERLPGIEHLTFSDGTPFASNETQQWLDECRAQQAGSAGGDGADNAFDRAKEIAQTGKASEAMGIYHDLSRQTSARRDQFRARIAMAELFISTRGDADPIPYVQALADDCQHYHLADWEPELAAQAWKTILDACRQVIASPTLRDDPTKHARYHQLHEQALQQLATIDFPAAMRYGV</sequence>
<feature type="compositionally biased region" description="Low complexity" evidence="1">
    <location>
        <begin position="185"/>
        <end position="207"/>
    </location>
</feature>
<dbReference type="Pfam" id="PF06812">
    <property type="entry name" value="ImpA_N"/>
    <property type="match status" value="1"/>
</dbReference>
<accession>A0ABT8EFQ6</accession>
<dbReference type="RefSeq" id="WP_266122560.1">
    <property type="nucleotide sequence ID" value="NZ_JAJHNU010000001.1"/>
</dbReference>
<evidence type="ECO:0000256" key="1">
    <source>
        <dbReference type="SAM" id="MobiDB-lite"/>
    </source>
</evidence>
<feature type="compositionally biased region" description="Low complexity" evidence="1">
    <location>
        <begin position="214"/>
        <end position="229"/>
    </location>
</feature>
<reference evidence="3" key="1">
    <citation type="submission" date="2021-11" db="EMBL/GenBank/DDBJ databases">
        <title>Draft genome sequence of Alcaligenes endophyticus type strain CCUG 75668T.</title>
        <authorList>
            <person name="Salva-Serra F."/>
            <person name="Duran R.E."/>
            <person name="Seeger M."/>
            <person name="Moore E.R.B."/>
            <person name="Jaen-Luchoro D."/>
        </authorList>
    </citation>
    <scope>NUCLEOTIDE SEQUENCE</scope>
    <source>
        <strain evidence="3">CCUG 75668</strain>
    </source>
</reference>
<dbReference type="EMBL" id="JAJHNU010000001">
    <property type="protein sequence ID" value="MDN4120104.1"/>
    <property type="molecule type" value="Genomic_DNA"/>
</dbReference>
<feature type="region of interest" description="Disordered" evidence="1">
    <location>
        <begin position="185"/>
        <end position="234"/>
    </location>
</feature>
<dbReference type="InterPro" id="IPR010657">
    <property type="entry name" value="ImpA_N"/>
</dbReference>
<dbReference type="NCBIfam" id="TIGR03362">
    <property type="entry name" value="VI_chp_7"/>
    <property type="match status" value="1"/>
</dbReference>
<dbReference type="PANTHER" id="PTHR37024:SF3">
    <property type="entry name" value="TYPE VI SECRETION SYSTEM PROTEIN TSSA"/>
    <property type="match status" value="1"/>
</dbReference>
<keyword evidence="4" id="KW-1185">Reference proteome</keyword>
<proteinExistence type="predicted"/>
<evidence type="ECO:0000313" key="3">
    <source>
        <dbReference type="EMBL" id="MDN4120104.1"/>
    </source>
</evidence>
<dbReference type="Proteomes" id="UP001168613">
    <property type="component" value="Unassembled WGS sequence"/>
</dbReference>
<dbReference type="Pfam" id="PF16989">
    <property type="entry name" value="T6SS_VasJ"/>
    <property type="match status" value="1"/>
</dbReference>
<comment type="caution">
    <text evidence="3">The sequence shown here is derived from an EMBL/GenBank/DDBJ whole genome shotgun (WGS) entry which is preliminary data.</text>
</comment>
<gene>
    <name evidence="3" type="primary">tssA</name>
    <name evidence="3" type="ORF">LMS43_02255</name>
</gene>
<evidence type="ECO:0000259" key="2">
    <source>
        <dbReference type="Pfam" id="PF06812"/>
    </source>
</evidence>
<name>A0ABT8EFQ6_9BURK</name>